<accession>A0A1B6JMI4</accession>
<evidence type="ECO:0000313" key="3">
    <source>
        <dbReference type="EMBL" id="JAT00401.1"/>
    </source>
</evidence>
<dbReference type="Pfam" id="PF04379">
    <property type="entry name" value="DUF525"/>
    <property type="match status" value="1"/>
</dbReference>
<proteinExistence type="predicted"/>
<evidence type="ECO:0000256" key="1">
    <source>
        <dbReference type="SAM" id="MobiDB-lite"/>
    </source>
</evidence>
<reference evidence="3" key="1">
    <citation type="submission" date="2015-11" db="EMBL/GenBank/DDBJ databases">
        <title>De novo transcriptome assembly of four potential Pierce s Disease insect vectors from Arizona vineyards.</title>
        <authorList>
            <person name="Tassone E.E."/>
        </authorList>
    </citation>
    <scope>NUCLEOTIDE SEQUENCE</scope>
</reference>
<dbReference type="SUPFAM" id="SSF110069">
    <property type="entry name" value="ApaG-like"/>
    <property type="match status" value="1"/>
</dbReference>
<dbReference type="AlphaFoldDB" id="A0A1B6JMI4"/>
<feature type="region of interest" description="Disordered" evidence="1">
    <location>
        <begin position="79"/>
        <end position="100"/>
    </location>
</feature>
<dbReference type="EMBL" id="GECU01007306">
    <property type="protein sequence ID" value="JAT00401.1"/>
    <property type="molecule type" value="Transcribed_RNA"/>
</dbReference>
<protein>
    <recommendedName>
        <fullName evidence="2">ApaG domain-containing protein</fullName>
    </recommendedName>
</protein>
<dbReference type="Gene3D" id="2.60.40.1470">
    <property type="entry name" value="ApaG domain"/>
    <property type="match status" value="1"/>
</dbReference>
<dbReference type="InterPro" id="IPR036767">
    <property type="entry name" value="ApaG_sf"/>
</dbReference>
<gene>
    <name evidence="3" type="ORF">g.13113</name>
</gene>
<dbReference type="InterPro" id="IPR036623">
    <property type="entry name" value="Hemimethylated_DNA-bd_sf"/>
</dbReference>
<dbReference type="Pfam" id="PF08755">
    <property type="entry name" value="YccV-like"/>
    <property type="match status" value="1"/>
</dbReference>
<dbReference type="Gene3D" id="2.30.30.390">
    <property type="entry name" value="Hemimethylated DNA-binding domain"/>
    <property type="match status" value="1"/>
</dbReference>
<organism evidence="3">
    <name type="scientific">Homalodisca liturata</name>
    <dbReference type="NCBI Taxonomy" id="320908"/>
    <lineage>
        <taxon>Eukaryota</taxon>
        <taxon>Metazoa</taxon>
        <taxon>Ecdysozoa</taxon>
        <taxon>Arthropoda</taxon>
        <taxon>Hexapoda</taxon>
        <taxon>Insecta</taxon>
        <taxon>Pterygota</taxon>
        <taxon>Neoptera</taxon>
        <taxon>Paraneoptera</taxon>
        <taxon>Hemiptera</taxon>
        <taxon>Auchenorrhyncha</taxon>
        <taxon>Membracoidea</taxon>
        <taxon>Cicadellidae</taxon>
        <taxon>Cicadellinae</taxon>
        <taxon>Proconiini</taxon>
        <taxon>Homalodisca</taxon>
    </lineage>
</organism>
<dbReference type="InterPro" id="IPR007474">
    <property type="entry name" value="ApaG_domain"/>
</dbReference>
<name>A0A1B6JMI4_9HEMI</name>
<dbReference type="InterPro" id="IPR011722">
    <property type="entry name" value="Hemimethylated_DNA-bd_dom"/>
</dbReference>
<dbReference type="PROSITE" id="PS51087">
    <property type="entry name" value="APAG"/>
    <property type="match status" value="1"/>
</dbReference>
<feature type="domain" description="ApaG" evidence="2">
    <location>
        <begin position="205"/>
        <end position="327"/>
    </location>
</feature>
<dbReference type="SUPFAM" id="SSF141255">
    <property type="entry name" value="YccV-like"/>
    <property type="match status" value="1"/>
</dbReference>
<sequence>MNIPIKLTNCVFKNVLKDCALICIRGASHTRLVEVGRLVAPKVTGEYKTGQMFLHKLFGYRGVILFPWKAVVYNRNRRRRTRADHEQTQPSESTRKEAKGEEQTFYTALVDNRDVPFIRSQSEAVTFIAQHGSSNSLYAIPGFDYVAHHHVLPYTATQDEPLQHELWDKFLDYDPNNEPQFNAKSTLKVWQKRNRPWLQLSDVYMETTENVQVTVIPFYMGCRGHETYWWRYRVCLENLGEDTVQLKERHWRIFSLSGVLETVRGRGVVGQEPVLSRESPAFQYSSHVSLQAPSGHMWGTFKMERKNGLTFDCRVPPFALESAPMPDIKF</sequence>
<dbReference type="PANTHER" id="PTHR14289:SF16">
    <property type="entry name" value="POLYMERASE DELTA-INTERACTING PROTEIN 2"/>
    <property type="match status" value="1"/>
</dbReference>
<dbReference type="GO" id="GO:0003677">
    <property type="term" value="F:DNA binding"/>
    <property type="evidence" value="ECO:0007669"/>
    <property type="project" value="InterPro"/>
</dbReference>
<dbReference type="GO" id="GO:0042645">
    <property type="term" value="C:mitochondrial nucleoid"/>
    <property type="evidence" value="ECO:0007669"/>
    <property type="project" value="TreeGrafter"/>
</dbReference>
<dbReference type="PANTHER" id="PTHR14289">
    <property type="entry name" value="F-BOX ONLY PROTEIN 3"/>
    <property type="match status" value="1"/>
</dbReference>
<feature type="compositionally biased region" description="Basic and acidic residues" evidence="1">
    <location>
        <begin position="83"/>
        <end position="100"/>
    </location>
</feature>
<evidence type="ECO:0000259" key="2">
    <source>
        <dbReference type="PROSITE" id="PS51087"/>
    </source>
</evidence>
<dbReference type="SMART" id="SM00992">
    <property type="entry name" value="YccV-like"/>
    <property type="match status" value="1"/>
</dbReference>
<dbReference type="GO" id="GO:0005634">
    <property type="term" value="C:nucleus"/>
    <property type="evidence" value="ECO:0007669"/>
    <property type="project" value="TreeGrafter"/>
</dbReference>
<dbReference type="GO" id="GO:0070987">
    <property type="term" value="P:error-free translesion synthesis"/>
    <property type="evidence" value="ECO:0007669"/>
    <property type="project" value="TreeGrafter"/>
</dbReference>